<dbReference type="SUPFAM" id="SSF54523">
    <property type="entry name" value="Pili subunits"/>
    <property type="match status" value="1"/>
</dbReference>
<evidence type="ECO:0000313" key="2">
    <source>
        <dbReference type="EMBL" id="GGZ63948.1"/>
    </source>
</evidence>
<evidence type="ECO:0000313" key="3">
    <source>
        <dbReference type="Proteomes" id="UP000643403"/>
    </source>
</evidence>
<comment type="caution">
    <text evidence="2">The sequence shown here is derived from an EMBL/GenBank/DDBJ whole genome shotgun (WGS) entry which is preliminary data.</text>
</comment>
<organism evidence="2 3">
    <name type="scientific">Cognatilysobacter xinjiangensis</name>
    <dbReference type="NCBI Taxonomy" id="546892"/>
    <lineage>
        <taxon>Bacteria</taxon>
        <taxon>Pseudomonadati</taxon>
        <taxon>Pseudomonadota</taxon>
        <taxon>Gammaproteobacteria</taxon>
        <taxon>Lysobacterales</taxon>
        <taxon>Lysobacteraceae</taxon>
        <taxon>Cognatilysobacter</taxon>
    </lineage>
</organism>
<keyword evidence="1" id="KW-1133">Transmembrane helix</keyword>
<protein>
    <recommendedName>
        <fullName evidence="4">Prepilin-type N-terminal cleavage/methylation domain-containing protein</fullName>
    </recommendedName>
</protein>
<dbReference type="NCBIfam" id="TIGR02532">
    <property type="entry name" value="IV_pilin_GFxxxE"/>
    <property type="match status" value="1"/>
</dbReference>
<keyword evidence="1" id="KW-0472">Membrane</keyword>
<dbReference type="Gene3D" id="3.30.700.10">
    <property type="entry name" value="Glycoprotein, Type 4 Pilin"/>
    <property type="match status" value="1"/>
</dbReference>
<reference evidence="3" key="1">
    <citation type="journal article" date="2019" name="Int. J. Syst. Evol. Microbiol.">
        <title>The Global Catalogue of Microorganisms (GCM) 10K type strain sequencing project: providing services to taxonomists for standard genome sequencing and annotation.</title>
        <authorList>
            <consortium name="The Broad Institute Genomics Platform"/>
            <consortium name="The Broad Institute Genome Sequencing Center for Infectious Disease"/>
            <person name="Wu L."/>
            <person name="Ma J."/>
        </authorList>
    </citation>
    <scope>NUCLEOTIDE SEQUENCE [LARGE SCALE GENOMIC DNA]</scope>
    <source>
        <strain evidence="3">KCTC 22558</strain>
    </source>
</reference>
<accession>A0ABQ3C1S1</accession>
<dbReference type="InterPro" id="IPR012902">
    <property type="entry name" value="N_methyl_site"/>
</dbReference>
<keyword evidence="1" id="KW-0812">Transmembrane</keyword>
<dbReference type="EMBL" id="BMXY01000002">
    <property type="protein sequence ID" value="GGZ63948.1"/>
    <property type="molecule type" value="Genomic_DNA"/>
</dbReference>
<gene>
    <name evidence="2" type="ORF">GCM10008101_16900</name>
</gene>
<name>A0ABQ3C1S1_9GAMM</name>
<dbReference type="Proteomes" id="UP000643403">
    <property type="component" value="Unassembled WGS sequence"/>
</dbReference>
<evidence type="ECO:0000256" key="1">
    <source>
        <dbReference type="SAM" id="Phobius"/>
    </source>
</evidence>
<sequence length="159" mass="17609">MTRGPQHPKLSRRGGWTLLELMLGLAVMGVLTMIASSAYTSAVEKGRVGKAKADIAEFDVLIERYLTVHRDYPTSLDQFNYDGRLDPWGNPYHYTLLAGIKGSKGSARKDHKLNPLNSDFDLFSAGRNGVFKTQISQKDSLDDVIRARAGSYIGLAEDF</sequence>
<keyword evidence="3" id="KW-1185">Reference proteome</keyword>
<dbReference type="InterPro" id="IPR045584">
    <property type="entry name" value="Pilin-like"/>
</dbReference>
<feature type="transmembrane region" description="Helical" evidence="1">
    <location>
        <begin position="21"/>
        <end position="39"/>
    </location>
</feature>
<dbReference type="RefSeq" id="WP_189448957.1">
    <property type="nucleotide sequence ID" value="NZ_BMXY01000002.1"/>
</dbReference>
<proteinExistence type="predicted"/>
<evidence type="ECO:0008006" key="4">
    <source>
        <dbReference type="Google" id="ProtNLM"/>
    </source>
</evidence>